<sequence>MTTNKPVPFKESRIFSTTFLLVLMGFLASFVPYENWSLLAVNMGLAGLCSILFFVFWLKTKHESKRYFSLLSYVMIIALAIYFVIPFFRVFAGQLISWLGMVLIIIMIILPFLNRESIATGFVNPSKNLVGKYFYTVFTLIFGFGVIFFSTINFSENPNAIALSSFFFIFALLFLFIAPIMLIKPSRVKELEK</sequence>
<organism evidence="2 3">
    <name type="scientific">[Bacillus] enclensis</name>
    <dbReference type="NCBI Taxonomy" id="1402860"/>
    <lineage>
        <taxon>Bacteria</taxon>
        <taxon>Bacillati</taxon>
        <taxon>Bacillota</taxon>
        <taxon>Bacilli</taxon>
        <taxon>Bacillales</taxon>
        <taxon>Bacillaceae</taxon>
        <taxon>Rossellomorea</taxon>
    </lineage>
</organism>
<proteinExistence type="predicted"/>
<dbReference type="OrthoDB" id="2963463at2"/>
<dbReference type="EMBL" id="FMAU01000012">
    <property type="protein sequence ID" value="SCC37100.1"/>
    <property type="molecule type" value="Genomic_DNA"/>
</dbReference>
<evidence type="ECO:0000313" key="3">
    <source>
        <dbReference type="Proteomes" id="UP000181997"/>
    </source>
</evidence>
<feature type="transmembrane region" description="Helical" evidence="1">
    <location>
        <begin position="95"/>
        <end position="113"/>
    </location>
</feature>
<keyword evidence="1" id="KW-0812">Transmembrane</keyword>
<feature type="transmembrane region" description="Helical" evidence="1">
    <location>
        <begin position="133"/>
        <end position="154"/>
    </location>
</feature>
<accession>A0A0V8H573</accession>
<evidence type="ECO:0000256" key="1">
    <source>
        <dbReference type="SAM" id="Phobius"/>
    </source>
</evidence>
<protein>
    <recommendedName>
        <fullName evidence="4">Intracellular septation protein A</fullName>
    </recommendedName>
</protein>
<keyword evidence="1" id="KW-0472">Membrane</keyword>
<dbReference type="Proteomes" id="UP000181997">
    <property type="component" value="Unassembled WGS sequence"/>
</dbReference>
<evidence type="ECO:0000313" key="2">
    <source>
        <dbReference type="EMBL" id="SCC37100.1"/>
    </source>
</evidence>
<feature type="transmembrane region" description="Helical" evidence="1">
    <location>
        <begin position="160"/>
        <end position="183"/>
    </location>
</feature>
<feature type="transmembrane region" description="Helical" evidence="1">
    <location>
        <begin position="39"/>
        <end position="58"/>
    </location>
</feature>
<feature type="transmembrane region" description="Helical" evidence="1">
    <location>
        <begin position="12"/>
        <end position="33"/>
    </location>
</feature>
<name>A0A0V8H573_9BACI</name>
<evidence type="ECO:0008006" key="4">
    <source>
        <dbReference type="Google" id="ProtNLM"/>
    </source>
</evidence>
<dbReference type="RefSeq" id="WP_058300065.1">
    <property type="nucleotide sequence ID" value="NZ_FMAU01000012.1"/>
</dbReference>
<gene>
    <name evidence="2" type="ORF">GA0061094_4382</name>
</gene>
<feature type="transmembrane region" description="Helical" evidence="1">
    <location>
        <begin position="70"/>
        <end position="89"/>
    </location>
</feature>
<keyword evidence="1" id="KW-1133">Transmembrane helix</keyword>
<keyword evidence="3" id="KW-1185">Reference proteome</keyword>
<reference evidence="3" key="1">
    <citation type="submission" date="2016-08" db="EMBL/GenBank/DDBJ databases">
        <authorList>
            <person name="Varghese N."/>
            <person name="Submissions Spin"/>
        </authorList>
    </citation>
    <scope>NUCLEOTIDE SEQUENCE [LARGE SCALE GENOMIC DNA]</scope>
    <source>
        <strain evidence="3">SGD-1123</strain>
    </source>
</reference>
<dbReference type="AlphaFoldDB" id="A0A0V8H573"/>